<dbReference type="InterPro" id="IPR009057">
    <property type="entry name" value="Homeodomain-like_sf"/>
</dbReference>
<keyword evidence="3" id="KW-0804">Transcription</keyword>
<dbReference type="InterPro" id="IPR020449">
    <property type="entry name" value="Tscrpt_reg_AraC-type_HTH"/>
</dbReference>
<evidence type="ECO:0000313" key="6">
    <source>
        <dbReference type="Proteomes" id="UP000295008"/>
    </source>
</evidence>
<evidence type="ECO:0000259" key="4">
    <source>
        <dbReference type="PROSITE" id="PS01124"/>
    </source>
</evidence>
<dbReference type="SUPFAM" id="SSF51215">
    <property type="entry name" value="Regulatory protein AraC"/>
    <property type="match status" value="1"/>
</dbReference>
<dbReference type="CDD" id="cd06986">
    <property type="entry name" value="cupin_MmsR-like_N"/>
    <property type="match status" value="1"/>
</dbReference>
<dbReference type="Gene3D" id="2.60.120.280">
    <property type="entry name" value="Regulatory protein AraC"/>
    <property type="match status" value="1"/>
</dbReference>
<evidence type="ECO:0000256" key="1">
    <source>
        <dbReference type="ARBA" id="ARBA00023015"/>
    </source>
</evidence>
<evidence type="ECO:0000256" key="3">
    <source>
        <dbReference type="ARBA" id="ARBA00023163"/>
    </source>
</evidence>
<dbReference type="RefSeq" id="WP_132012813.1">
    <property type="nucleotide sequence ID" value="NZ_SLUN01000003.1"/>
</dbReference>
<dbReference type="InterPro" id="IPR018060">
    <property type="entry name" value="HTH_AraC"/>
</dbReference>
<dbReference type="PROSITE" id="PS00041">
    <property type="entry name" value="HTH_ARAC_FAMILY_1"/>
    <property type="match status" value="1"/>
</dbReference>
<reference evidence="5 6" key="1">
    <citation type="submission" date="2019-03" db="EMBL/GenBank/DDBJ databases">
        <title>Genomic Encyclopedia of Type Strains, Phase IV (KMG-IV): sequencing the most valuable type-strain genomes for metagenomic binning, comparative biology and taxonomic classification.</title>
        <authorList>
            <person name="Goeker M."/>
        </authorList>
    </citation>
    <scope>NUCLEOTIDE SEQUENCE [LARGE SCALE GENOMIC DNA]</scope>
    <source>
        <strain evidence="5 6">LX-B</strain>
    </source>
</reference>
<proteinExistence type="predicted"/>
<dbReference type="Pfam" id="PF02311">
    <property type="entry name" value="AraC_binding"/>
    <property type="match status" value="1"/>
</dbReference>
<dbReference type="AlphaFoldDB" id="A0A4R1S6Y8"/>
<dbReference type="OrthoDB" id="182534at2"/>
<dbReference type="PANTHER" id="PTHR43280">
    <property type="entry name" value="ARAC-FAMILY TRANSCRIPTIONAL REGULATOR"/>
    <property type="match status" value="1"/>
</dbReference>
<dbReference type="Gene3D" id="1.10.10.60">
    <property type="entry name" value="Homeodomain-like"/>
    <property type="match status" value="2"/>
</dbReference>
<name>A0A4R1S6Y8_HYDET</name>
<dbReference type="InterPro" id="IPR037923">
    <property type="entry name" value="HTH-like"/>
</dbReference>
<keyword evidence="1" id="KW-0805">Transcription regulation</keyword>
<evidence type="ECO:0000313" key="5">
    <source>
        <dbReference type="EMBL" id="TCL75125.1"/>
    </source>
</evidence>
<dbReference type="GO" id="GO:0043565">
    <property type="term" value="F:sequence-specific DNA binding"/>
    <property type="evidence" value="ECO:0007669"/>
    <property type="project" value="InterPro"/>
</dbReference>
<organism evidence="5 6">
    <name type="scientific">Hydrogenispora ethanolica</name>
    <dbReference type="NCBI Taxonomy" id="1082276"/>
    <lineage>
        <taxon>Bacteria</taxon>
        <taxon>Bacillati</taxon>
        <taxon>Bacillota</taxon>
        <taxon>Hydrogenispora</taxon>
    </lineage>
</organism>
<dbReference type="PRINTS" id="PR00032">
    <property type="entry name" value="HTHARAC"/>
</dbReference>
<accession>A0A4R1S6Y8</accession>
<comment type="caution">
    <text evidence="5">The sequence shown here is derived from an EMBL/GenBank/DDBJ whole genome shotgun (WGS) entry which is preliminary data.</text>
</comment>
<dbReference type="InterPro" id="IPR018062">
    <property type="entry name" value="HTH_AraC-typ_CS"/>
</dbReference>
<dbReference type="PROSITE" id="PS01124">
    <property type="entry name" value="HTH_ARAC_FAMILY_2"/>
    <property type="match status" value="1"/>
</dbReference>
<gene>
    <name evidence="5" type="ORF">EDC14_100356</name>
</gene>
<keyword evidence="6" id="KW-1185">Reference proteome</keyword>
<dbReference type="PANTHER" id="PTHR43280:SF30">
    <property type="entry name" value="MMSAB OPERON REGULATORY PROTEIN"/>
    <property type="match status" value="1"/>
</dbReference>
<evidence type="ECO:0000256" key="2">
    <source>
        <dbReference type="ARBA" id="ARBA00023125"/>
    </source>
</evidence>
<dbReference type="SMART" id="SM00342">
    <property type="entry name" value="HTH_ARAC"/>
    <property type="match status" value="1"/>
</dbReference>
<dbReference type="GO" id="GO:0003700">
    <property type="term" value="F:DNA-binding transcription factor activity"/>
    <property type="evidence" value="ECO:0007669"/>
    <property type="project" value="InterPro"/>
</dbReference>
<sequence length="278" mass="31876">MPQVIDLHPPHRSELDMYNCGIEDCRPGHFFGPAVREYYLIHVIRSGKGFFQVGNQRYPLRRGQGFLICPDVVTFYQADQDDPWHYSWVGFNGTKARDYLEAAGLSQANPIFGFDREDALPEWIGRMVEAGSLGRGRETALRGLLYLFLSRLIENAKTECAGNQLSKKEQYLQKAIEFIRINYSRKITVRQIAAFVGLDRSYLSALFREELHRSPQEFLIRFRMEKARGFMANESLSIGDVARSVGYDDPLQFSKAFKKWSGLPPSRYRKRAGEDASG</sequence>
<feature type="domain" description="HTH araC/xylS-type" evidence="4">
    <location>
        <begin position="173"/>
        <end position="271"/>
    </location>
</feature>
<dbReference type="InterPro" id="IPR003313">
    <property type="entry name" value="AraC-bd"/>
</dbReference>
<keyword evidence="2 5" id="KW-0238">DNA-binding</keyword>
<dbReference type="EMBL" id="SLUN01000003">
    <property type="protein sequence ID" value="TCL75125.1"/>
    <property type="molecule type" value="Genomic_DNA"/>
</dbReference>
<dbReference type="Proteomes" id="UP000295008">
    <property type="component" value="Unassembled WGS sequence"/>
</dbReference>
<dbReference type="SUPFAM" id="SSF46689">
    <property type="entry name" value="Homeodomain-like"/>
    <property type="match status" value="2"/>
</dbReference>
<dbReference type="Pfam" id="PF12833">
    <property type="entry name" value="HTH_18"/>
    <property type="match status" value="1"/>
</dbReference>
<protein>
    <submittedName>
        <fullName evidence="5">AraC-like DNA-binding protein</fullName>
    </submittedName>
</protein>